<evidence type="ECO:0000259" key="2">
    <source>
        <dbReference type="Pfam" id="PF13581"/>
    </source>
</evidence>
<dbReference type="CDD" id="cd16936">
    <property type="entry name" value="HATPase_RsbW-like"/>
    <property type="match status" value="1"/>
</dbReference>
<gene>
    <name evidence="3" type="ORF">J6I44_13070</name>
</gene>
<keyword evidence="1" id="KW-0808">Transferase</keyword>
<evidence type="ECO:0000313" key="3">
    <source>
        <dbReference type="EMBL" id="MCW9707793.1"/>
    </source>
</evidence>
<accession>A0ABT3PPK7</accession>
<keyword evidence="4" id="KW-1185">Reference proteome</keyword>
<evidence type="ECO:0000313" key="4">
    <source>
        <dbReference type="Proteomes" id="UP001207918"/>
    </source>
</evidence>
<dbReference type="Pfam" id="PF13581">
    <property type="entry name" value="HATPase_c_2"/>
    <property type="match status" value="1"/>
</dbReference>
<keyword evidence="1" id="KW-0418">Kinase</keyword>
<dbReference type="InterPro" id="IPR036890">
    <property type="entry name" value="HATPase_C_sf"/>
</dbReference>
<dbReference type="InterPro" id="IPR003594">
    <property type="entry name" value="HATPase_dom"/>
</dbReference>
<keyword evidence="3" id="KW-0547">Nucleotide-binding</keyword>
<proteinExistence type="predicted"/>
<dbReference type="SUPFAM" id="SSF55874">
    <property type="entry name" value="ATPase domain of HSP90 chaperone/DNA topoisomerase II/histidine kinase"/>
    <property type="match status" value="1"/>
</dbReference>
<comment type="caution">
    <text evidence="3">The sequence shown here is derived from an EMBL/GenBank/DDBJ whole genome shotgun (WGS) entry which is preliminary data.</text>
</comment>
<keyword evidence="3" id="KW-0067">ATP-binding</keyword>
<dbReference type="InterPro" id="IPR050267">
    <property type="entry name" value="Anti-sigma-factor_SerPK"/>
</dbReference>
<feature type="domain" description="Histidine kinase/HSP90-like ATPase" evidence="2">
    <location>
        <begin position="15"/>
        <end position="133"/>
    </location>
</feature>
<dbReference type="Proteomes" id="UP001207918">
    <property type="component" value="Unassembled WGS sequence"/>
</dbReference>
<keyword evidence="1" id="KW-0723">Serine/threonine-protein kinase</keyword>
<dbReference type="RefSeq" id="WP_265766583.1">
    <property type="nucleotide sequence ID" value="NZ_JAGGJA010000008.1"/>
</dbReference>
<name>A0ABT3PPK7_9BACT</name>
<dbReference type="PANTHER" id="PTHR35526:SF3">
    <property type="entry name" value="ANTI-SIGMA-F FACTOR RSBW"/>
    <property type="match status" value="1"/>
</dbReference>
<evidence type="ECO:0000256" key="1">
    <source>
        <dbReference type="ARBA" id="ARBA00022527"/>
    </source>
</evidence>
<sequence length="137" mass="15397">MSEDHKKELILRSSFEEMEKLESFVNKLQNQLSFSDAQYNRILLPLSEAVSNAIMHGNKQDPGKKVTITAKSLENKFQISVRDEGGGFDPSSLPDPLKEENLLNQGGRGVYLIKEYADEVSYSDGGAKITMRFILNK</sequence>
<protein>
    <submittedName>
        <fullName evidence="3">ATP-binding protein</fullName>
    </submittedName>
</protein>
<dbReference type="EMBL" id="JAGGJA010000008">
    <property type="protein sequence ID" value="MCW9707793.1"/>
    <property type="molecule type" value="Genomic_DNA"/>
</dbReference>
<dbReference type="Gene3D" id="3.30.565.10">
    <property type="entry name" value="Histidine kinase-like ATPase, C-terminal domain"/>
    <property type="match status" value="1"/>
</dbReference>
<reference evidence="3 4" key="1">
    <citation type="submission" date="2021-03" db="EMBL/GenBank/DDBJ databases">
        <title>Aliifodinibius sp. nov., a new bacterium isolated from saline soil.</title>
        <authorList>
            <person name="Galisteo C."/>
            <person name="De La Haba R."/>
            <person name="Sanchez-Porro C."/>
            <person name="Ventosa A."/>
        </authorList>
    </citation>
    <scope>NUCLEOTIDE SEQUENCE [LARGE SCALE GENOMIC DNA]</scope>
    <source>
        <strain evidence="3 4">1BSP15-2V2</strain>
    </source>
</reference>
<organism evidence="3 4">
    <name type="scientific">Fodinibius salsisoli</name>
    <dbReference type="NCBI Taxonomy" id="2820877"/>
    <lineage>
        <taxon>Bacteria</taxon>
        <taxon>Pseudomonadati</taxon>
        <taxon>Balneolota</taxon>
        <taxon>Balneolia</taxon>
        <taxon>Balneolales</taxon>
        <taxon>Balneolaceae</taxon>
        <taxon>Fodinibius</taxon>
    </lineage>
</organism>
<dbReference type="GO" id="GO:0005524">
    <property type="term" value="F:ATP binding"/>
    <property type="evidence" value="ECO:0007669"/>
    <property type="project" value="UniProtKB-KW"/>
</dbReference>
<dbReference type="PANTHER" id="PTHR35526">
    <property type="entry name" value="ANTI-SIGMA-F FACTOR RSBW-RELATED"/>
    <property type="match status" value="1"/>
</dbReference>